<proteinExistence type="predicted"/>
<accession>A0A2T1KB72</accession>
<dbReference type="Pfam" id="PF00753">
    <property type="entry name" value="Lactamase_B"/>
    <property type="match status" value="1"/>
</dbReference>
<feature type="transmembrane region" description="Helical" evidence="6">
    <location>
        <begin position="390"/>
        <end position="409"/>
    </location>
</feature>
<feature type="transmembrane region" description="Helical" evidence="6">
    <location>
        <begin position="344"/>
        <end position="361"/>
    </location>
</feature>
<evidence type="ECO:0000259" key="7">
    <source>
        <dbReference type="SMART" id="SM00849"/>
    </source>
</evidence>
<dbReference type="SUPFAM" id="SSF56281">
    <property type="entry name" value="Metallo-hydrolase/oxidoreductase"/>
    <property type="match status" value="1"/>
</dbReference>
<dbReference type="Pfam" id="PF03772">
    <property type="entry name" value="Competence"/>
    <property type="match status" value="1"/>
</dbReference>
<dbReference type="Pfam" id="PF13567">
    <property type="entry name" value="DUF4131"/>
    <property type="match status" value="1"/>
</dbReference>
<feature type="transmembrane region" description="Helical" evidence="6">
    <location>
        <begin position="299"/>
        <end position="315"/>
    </location>
</feature>
<dbReference type="InterPro" id="IPR035681">
    <property type="entry name" value="ComA-like_MBL"/>
</dbReference>
<sequence length="815" mass="88848">MLCNDQTPETGERGIPCVIAFSCGVILLYQLTVLPPHPWLFLAMFVLAGTAVLHKVTILRRLCQWVALLILGLAWASWHADARLSERLPGELEGARLVVSGYVCDLPQTGSFDSLRFSFCVSRWHDRDERANVQSLPRKIRLSWYGRDGKTLPGPLLKLDVVLKRPHGTLNSEGFRYENWLFRHGYRATGTVRAVTKDATVNCGWHCRYHRWHQWVAATAHQRFSQARQYPLIASLLIGNRGDLTDQHWQTLRATGTIHLVAISGLHLGLVAIGAGLIARRLALAAPARWGGERARRRAGFVLVLAACLFYALVAGFSVPTQRALIMVVVGGWYLLLAQEVSVWRPYAVALFLVLVLDPFAPLDQGFWLSFGAVAVLIMVFSGRMGSPGWLKGLVLAQLAVFAGLWPLLAGLGQSQPVAGLLANLLAIPWVSFVCMPVLFVGAFLVLLSGGAFTGWVISVFDLVLGLLMDWLVWVETLATPVAALTPTASPALLAMLAGVVLLLLRYPDRHFRLMAAGLIGVWMLVSTGADQSPSNPTIDRPEIRLWDVGQGLSVLVRVGNKVLVYDTGPELRGVFSAVESTLIPNLRALAVRKIDHLVLSHGDSDHAGGLEQLTTTLAVGLISGGEPEVVADKLGGNSVFGVAACPTENVRWQGLSFEFWHSNSEQSGNDASCVLRIHHAESSTDVWLTGDISRRVEAEMLGSGGVAWFDQVVENRVVLAPHHGSKTSSSAAWVNALNADRVIYTAGYRHRFGHPHPDVVDRYRAAGVPTLNTACSGEIVITLGRDGPEISELRHSAPFWIGGRGLTRDQCNSP</sequence>
<feature type="transmembrane region" description="Helical" evidence="6">
    <location>
        <begin position="38"/>
        <end position="55"/>
    </location>
</feature>
<evidence type="ECO:0000256" key="6">
    <source>
        <dbReference type="SAM" id="Phobius"/>
    </source>
</evidence>
<evidence type="ECO:0000256" key="5">
    <source>
        <dbReference type="ARBA" id="ARBA00023136"/>
    </source>
</evidence>
<dbReference type="AlphaFoldDB" id="A0A2T1KB72"/>
<dbReference type="InterPro" id="IPR004797">
    <property type="entry name" value="Competence_ComEC/Rec2"/>
</dbReference>
<dbReference type="CDD" id="cd07731">
    <property type="entry name" value="ComA-like_MBL-fold"/>
    <property type="match status" value="1"/>
</dbReference>
<keyword evidence="2" id="KW-1003">Cell membrane</keyword>
<evidence type="ECO:0000256" key="1">
    <source>
        <dbReference type="ARBA" id="ARBA00004651"/>
    </source>
</evidence>
<dbReference type="Proteomes" id="UP000238385">
    <property type="component" value="Unassembled WGS sequence"/>
</dbReference>
<organism evidence="8 9">
    <name type="scientific">Marinobacter halophilus</name>
    <dbReference type="NCBI Taxonomy" id="1323740"/>
    <lineage>
        <taxon>Bacteria</taxon>
        <taxon>Pseudomonadati</taxon>
        <taxon>Pseudomonadota</taxon>
        <taxon>Gammaproteobacteria</taxon>
        <taxon>Pseudomonadales</taxon>
        <taxon>Marinobacteraceae</taxon>
        <taxon>Marinobacter</taxon>
    </lineage>
</organism>
<evidence type="ECO:0000256" key="2">
    <source>
        <dbReference type="ARBA" id="ARBA00022475"/>
    </source>
</evidence>
<reference evidence="8 9" key="1">
    <citation type="submission" date="2018-03" db="EMBL/GenBank/DDBJ databases">
        <title>Marinobacter brunus sp. nov., a marine bacterium of Gamma-proteobacteria isolated from the surface seawater of the South China Sea.</title>
        <authorList>
            <person name="Cheng H."/>
            <person name="Wu Y.-H."/>
            <person name="Xamxidin M."/>
            <person name="Xu X.-W."/>
        </authorList>
    </citation>
    <scope>NUCLEOTIDE SEQUENCE [LARGE SCALE GENOMIC DNA]</scope>
    <source>
        <strain evidence="8 9">JCM 30472</strain>
    </source>
</reference>
<feature type="transmembrane region" description="Helical" evidence="6">
    <location>
        <begin position="14"/>
        <end position="32"/>
    </location>
</feature>
<dbReference type="GO" id="GO:0030420">
    <property type="term" value="P:establishment of competence for transformation"/>
    <property type="evidence" value="ECO:0007669"/>
    <property type="project" value="InterPro"/>
</dbReference>
<keyword evidence="5 6" id="KW-0472">Membrane</keyword>
<feature type="transmembrane region" description="Helical" evidence="6">
    <location>
        <begin position="455"/>
        <end position="475"/>
    </location>
</feature>
<feature type="transmembrane region" description="Helical" evidence="6">
    <location>
        <begin position="421"/>
        <end position="448"/>
    </location>
</feature>
<dbReference type="NCBIfam" id="TIGR00361">
    <property type="entry name" value="ComEC_Rec2"/>
    <property type="match status" value="1"/>
</dbReference>
<name>A0A2T1KB72_9GAMM</name>
<keyword evidence="4 6" id="KW-1133">Transmembrane helix</keyword>
<dbReference type="InterPro" id="IPR052159">
    <property type="entry name" value="Competence_DNA_uptake"/>
</dbReference>
<dbReference type="InterPro" id="IPR004477">
    <property type="entry name" value="ComEC_N"/>
</dbReference>
<comment type="caution">
    <text evidence="8">The sequence shown here is derived from an EMBL/GenBank/DDBJ whole genome shotgun (WGS) entry which is preliminary data.</text>
</comment>
<protein>
    <submittedName>
        <fullName evidence="8">DNA internalization-related competence protein ComEC/Rec2</fullName>
    </submittedName>
</protein>
<dbReference type="InterPro" id="IPR001279">
    <property type="entry name" value="Metallo-B-lactamas"/>
</dbReference>
<evidence type="ECO:0000313" key="9">
    <source>
        <dbReference type="Proteomes" id="UP000238385"/>
    </source>
</evidence>
<feature type="domain" description="Metallo-beta-lactamase" evidence="7">
    <location>
        <begin position="551"/>
        <end position="749"/>
    </location>
</feature>
<keyword evidence="9" id="KW-1185">Reference proteome</keyword>
<comment type="subcellular location">
    <subcellularLocation>
        <location evidence="1">Cell membrane</location>
        <topology evidence="1">Multi-pass membrane protein</topology>
    </subcellularLocation>
</comment>
<dbReference type="SMART" id="SM00849">
    <property type="entry name" value="Lactamase_B"/>
    <property type="match status" value="1"/>
</dbReference>
<dbReference type="NCBIfam" id="TIGR00360">
    <property type="entry name" value="ComEC_N-term"/>
    <property type="match status" value="1"/>
</dbReference>
<evidence type="ECO:0000313" key="8">
    <source>
        <dbReference type="EMBL" id="PSF07003.1"/>
    </source>
</evidence>
<gene>
    <name evidence="8" type="ORF">C7H08_15840</name>
</gene>
<evidence type="ECO:0000256" key="4">
    <source>
        <dbReference type="ARBA" id="ARBA00022989"/>
    </source>
</evidence>
<evidence type="ECO:0000256" key="3">
    <source>
        <dbReference type="ARBA" id="ARBA00022692"/>
    </source>
</evidence>
<feature type="transmembrane region" description="Helical" evidence="6">
    <location>
        <begin position="481"/>
        <end position="505"/>
    </location>
</feature>
<feature type="transmembrane region" description="Helical" evidence="6">
    <location>
        <begin position="62"/>
        <end position="80"/>
    </location>
</feature>
<dbReference type="InterPro" id="IPR036866">
    <property type="entry name" value="RibonucZ/Hydroxyglut_hydro"/>
</dbReference>
<dbReference type="InterPro" id="IPR025405">
    <property type="entry name" value="DUF4131"/>
</dbReference>
<feature type="transmembrane region" description="Helical" evidence="6">
    <location>
        <begin position="258"/>
        <end position="279"/>
    </location>
</feature>
<keyword evidence="3 6" id="KW-0812">Transmembrane</keyword>
<dbReference type="Gene3D" id="3.60.15.10">
    <property type="entry name" value="Ribonuclease Z/Hydroxyacylglutathione hydrolase-like"/>
    <property type="match status" value="1"/>
</dbReference>
<dbReference type="OrthoDB" id="9761531at2"/>
<dbReference type="EMBL" id="PXNN01000017">
    <property type="protein sequence ID" value="PSF07003.1"/>
    <property type="molecule type" value="Genomic_DNA"/>
</dbReference>
<dbReference type="PANTHER" id="PTHR30619:SF1">
    <property type="entry name" value="RECOMBINATION PROTEIN 2"/>
    <property type="match status" value="1"/>
</dbReference>
<feature type="transmembrane region" description="Helical" evidence="6">
    <location>
        <begin position="367"/>
        <end position="383"/>
    </location>
</feature>
<dbReference type="GO" id="GO:0005886">
    <property type="term" value="C:plasma membrane"/>
    <property type="evidence" value="ECO:0007669"/>
    <property type="project" value="UniProtKB-SubCell"/>
</dbReference>
<dbReference type="PANTHER" id="PTHR30619">
    <property type="entry name" value="DNA INTERNALIZATION/COMPETENCE PROTEIN COMEC/REC2"/>
    <property type="match status" value="1"/>
</dbReference>